<dbReference type="EMBL" id="JBHTLS010000131">
    <property type="protein sequence ID" value="MFD1106254.1"/>
    <property type="molecule type" value="Genomic_DNA"/>
</dbReference>
<dbReference type="SUPFAM" id="SSF46785">
    <property type="entry name" value="Winged helix' DNA-binding domain"/>
    <property type="match status" value="1"/>
</dbReference>
<dbReference type="InterPro" id="IPR036388">
    <property type="entry name" value="WH-like_DNA-bd_sf"/>
</dbReference>
<dbReference type="GO" id="GO:0003677">
    <property type="term" value="F:DNA binding"/>
    <property type="evidence" value="ECO:0007669"/>
    <property type="project" value="UniProtKB-KW"/>
</dbReference>
<proteinExistence type="predicted"/>
<keyword evidence="3" id="KW-1185">Reference proteome</keyword>
<dbReference type="InterPro" id="IPR036390">
    <property type="entry name" value="WH_DNA-bd_sf"/>
</dbReference>
<sequence>MLEDYSLTPPIEGSIGQVALPLAARDDRPGLLVFGDWLDAEDFQPLADAAGFRLLGTIGLEGASVRLDRQTHCDGLLLFCQSATPSLERLLVQVETQAVQTGMAVILVAGWDTVDLAYGCVRSPHTQLLCDPDRMELAAAIVALGEHRPAAGRVHEVDRESAKLQQLSDEVGRLARTLDALTHRARNGATPSFDLGPRISDRPSDYIGMPALAPMGAAGTVPTNPSTEINAAQIRDLLRARRLRADFLPGDLFADPAWDMLLDLLAARLERERVSVSSLCIAAAVPPTTALRWIRTLTDKGLVERQADPYDGRRVFITLAQETADALIRWFGASRRLLTT</sequence>
<keyword evidence="2" id="KW-0238">DNA-binding</keyword>
<dbReference type="Proteomes" id="UP001597203">
    <property type="component" value="Unassembled WGS sequence"/>
</dbReference>
<dbReference type="RefSeq" id="WP_380912776.1">
    <property type="nucleotide sequence ID" value="NZ_JBHTLS010000131.1"/>
</dbReference>
<feature type="coiled-coil region" evidence="1">
    <location>
        <begin position="157"/>
        <end position="184"/>
    </location>
</feature>
<protein>
    <submittedName>
        <fullName evidence="2">Winged helix DNA-binding protein</fullName>
    </submittedName>
</protein>
<evidence type="ECO:0000313" key="2">
    <source>
        <dbReference type="EMBL" id="MFD1106254.1"/>
    </source>
</evidence>
<comment type="caution">
    <text evidence="2">The sequence shown here is derived from an EMBL/GenBank/DDBJ whole genome shotgun (WGS) entry which is preliminary data.</text>
</comment>
<evidence type="ECO:0000256" key="1">
    <source>
        <dbReference type="SAM" id="Coils"/>
    </source>
</evidence>
<name>A0ABW3P4L0_9SPHN</name>
<organism evidence="2 3">
    <name type="scientific">Sphingobium olei</name>
    <dbReference type="NCBI Taxonomy" id="420955"/>
    <lineage>
        <taxon>Bacteria</taxon>
        <taxon>Pseudomonadati</taxon>
        <taxon>Pseudomonadota</taxon>
        <taxon>Alphaproteobacteria</taxon>
        <taxon>Sphingomonadales</taxon>
        <taxon>Sphingomonadaceae</taxon>
        <taxon>Sphingobium</taxon>
    </lineage>
</organism>
<keyword evidence="1" id="KW-0175">Coiled coil</keyword>
<accession>A0ABW3P4L0</accession>
<evidence type="ECO:0000313" key="3">
    <source>
        <dbReference type="Proteomes" id="UP001597203"/>
    </source>
</evidence>
<reference evidence="3" key="1">
    <citation type="journal article" date="2019" name="Int. J. Syst. Evol. Microbiol.">
        <title>The Global Catalogue of Microorganisms (GCM) 10K type strain sequencing project: providing services to taxonomists for standard genome sequencing and annotation.</title>
        <authorList>
            <consortium name="The Broad Institute Genomics Platform"/>
            <consortium name="The Broad Institute Genome Sequencing Center for Infectious Disease"/>
            <person name="Wu L."/>
            <person name="Ma J."/>
        </authorList>
    </citation>
    <scope>NUCLEOTIDE SEQUENCE [LARGE SCALE GENOMIC DNA]</scope>
    <source>
        <strain evidence="3">CCUG 54329</strain>
    </source>
</reference>
<gene>
    <name evidence="2" type="ORF">ACFQ24_15415</name>
</gene>
<dbReference type="Gene3D" id="1.10.10.10">
    <property type="entry name" value="Winged helix-like DNA-binding domain superfamily/Winged helix DNA-binding domain"/>
    <property type="match status" value="1"/>
</dbReference>